<name>A0A2U9SE73_9PROT</name>
<evidence type="ECO:0000256" key="2">
    <source>
        <dbReference type="ARBA" id="ARBA00022578"/>
    </source>
</evidence>
<dbReference type="GO" id="GO:0004803">
    <property type="term" value="F:transposase activity"/>
    <property type="evidence" value="ECO:0007669"/>
    <property type="project" value="InterPro"/>
</dbReference>
<keyword evidence="8" id="KW-1185">Reference proteome</keyword>
<keyword evidence="2" id="KW-0815">Transposition</keyword>
<dbReference type="InterPro" id="IPR025296">
    <property type="entry name" value="DUF4158"/>
</dbReference>
<dbReference type="RefSeq" id="WP_111070695.1">
    <property type="nucleotide sequence ID" value="NZ_CP029835.1"/>
</dbReference>
<dbReference type="Pfam" id="PF01526">
    <property type="entry name" value="DDE_Tnp_Tn3"/>
    <property type="match status" value="1"/>
</dbReference>
<dbReference type="KEGG" id="azm:DM194_26820"/>
<geneLocation type="plasmid" evidence="7 8">
    <name>unnamed5</name>
</geneLocation>
<keyword evidence="4" id="KW-0233">DNA recombination</keyword>
<evidence type="ECO:0000256" key="4">
    <source>
        <dbReference type="ARBA" id="ARBA00023172"/>
    </source>
</evidence>
<accession>A0A2U9SE73</accession>
<dbReference type="InterPro" id="IPR047653">
    <property type="entry name" value="Tn3-like_transpos"/>
</dbReference>
<dbReference type="OrthoDB" id="7281829at2"/>
<evidence type="ECO:0000313" key="7">
    <source>
        <dbReference type="EMBL" id="AWU97900.1"/>
    </source>
</evidence>
<protein>
    <submittedName>
        <fullName evidence="7">Tn3 family transposase</fullName>
    </submittedName>
</protein>
<proteinExistence type="inferred from homology"/>
<organism evidence="7 8">
    <name type="scientific">Azospirillum ramasamyi</name>
    <dbReference type="NCBI Taxonomy" id="682998"/>
    <lineage>
        <taxon>Bacteria</taxon>
        <taxon>Pseudomonadati</taxon>
        <taxon>Pseudomonadota</taxon>
        <taxon>Alphaproteobacteria</taxon>
        <taxon>Rhodospirillales</taxon>
        <taxon>Azospirillaceae</taxon>
        <taxon>Azospirillum</taxon>
    </lineage>
</organism>
<dbReference type="Pfam" id="PF13700">
    <property type="entry name" value="DUF4158"/>
    <property type="match status" value="1"/>
</dbReference>
<dbReference type="GO" id="GO:0003677">
    <property type="term" value="F:DNA binding"/>
    <property type="evidence" value="ECO:0007669"/>
    <property type="project" value="UniProtKB-KW"/>
</dbReference>
<comment type="similarity">
    <text evidence="1">Belongs to the transposase 7 family.</text>
</comment>
<gene>
    <name evidence="7" type="ORF">DM194_26820</name>
</gene>
<keyword evidence="7" id="KW-0614">Plasmid</keyword>
<dbReference type="EMBL" id="CP029835">
    <property type="protein sequence ID" value="AWU97900.1"/>
    <property type="molecule type" value="Genomic_DNA"/>
</dbReference>
<evidence type="ECO:0000256" key="1">
    <source>
        <dbReference type="ARBA" id="ARBA00009402"/>
    </source>
</evidence>
<dbReference type="InterPro" id="IPR002513">
    <property type="entry name" value="Tn3_Tnp_DDE_dom"/>
</dbReference>
<feature type="domain" description="Tn3 transposase DDE" evidence="5">
    <location>
        <begin position="575"/>
        <end position="961"/>
    </location>
</feature>
<evidence type="ECO:0000256" key="3">
    <source>
        <dbReference type="ARBA" id="ARBA00023125"/>
    </source>
</evidence>
<reference evidence="7 8" key="1">
    <citation type="submission" date="2018-06" db="EMBL/GenBank/DDBJ databases">
        <title>Complete genome sequencing of Azospirillum sp. M2T2B2.</title>
        <authorList>
            <person name="Heo J."/>
            <person name="Kim S.-J."/>
            <person name="Kwon S.-W."/>
            <person name="Anandham R."/>
        </authorList>
    </citation>
    <scope>NUCLEOTIDE SEQUENCE [LARGE SCALE GENOMIC DNA]</scope>
    <source>
        <strain evidence="7 8">M2T2B2</strain>
        <plasmid evidence="7 8">unnamed5</plasmid>
    </source>
</reference>
<dbReference type="GO" id="GO:0006313">
    <property type="term" value="P:DNA transposition"/>
    <property type="evidence" value="ECO:0007669"/>
    <property type="project" value="InterPro"/>
</dbReference>
<feature type="domain" description="DUF4158" evidence="6">
    <location>
        <begin position="6"/>
        <end position="166"/>
    </location>
</feature>
<dbReference type="AlphaFoldDB" id="A0A2U9SE73"/>
<keyword evidence="3" id="KW-0238">DNA-binding</keyword>
<sequence>MPRHRLLPDTELRRLLGIPADRDALARRFTLTPSDQDLVLTRRGTANRLGFAVQLALLRHSGRALAQIEEPLDALVDWIATQIHVPAHLFTAYARRPQTMTDHARQLAAMLGLRPSTNLDLPFMIEAAAQAAWTTNRPEPIVTAIVSALRSQNLILPALPVIERTGAAGRARARKRAVDALLAGLTDEQLAELDRLPVVDPDLGGTPLSWLKAMPSAPKAGHVRDLLDKLQAVRAIGIASDIDTRIPEVRFRQFVREGQASPAYLLGRYTAQRRRATLVAVLFDLESRLIDAVLDMADRLIGGAFTRGKHAKEKTYAATTRDVGRLMRLFHDTIEALAVAQDSDRDAFAVVDESVGWAKLLRARPEVASLADLAEENPLVRAADRYITIRKFLPALLEALTFKAARDNDPLLAAVALLRDLNQSGKRDIPADAPMPFRKEWRRLVVDGGKPNRRLYEMAVVATLRNKLRSGDVWVERSSNYRRFDSYLLPTMAVAPVLSELGLPDTADAWIAMRGQELDERLKRFTLRLRRSQLDGVELRDDRLHITPLRATTPVEATVLAGRLDALLPRVRITELLHEVNRATGFAAAFTNLRTGEPCANENALLAAILADGTNLGLARMADASQGVTRDQLVWTADAYIRPETYRAALARIIEAQHRLPIAALWGSGTTSSSDGQFFRSGKRGNVAGEVNARYGVDPGFSFYTHVSDQHGPYHVQVISAATHEAPYVLDGLLHHGTSLKIDTHYVDTGGVSDHVFILCSLLGFRFCPRLRDFPDRKLASIEPSGSYKALLPLLGRRIKVEVIREHWDEVVRLVASLKSGSVAPSTMLKKLAAYERQNQLDLALQELGRIERTLFMLDWLESPELRRRCHAGLNKGEQRHALAQAICTFKQGRIADRGTETQEYRASGLNLLIAAIVYWNSTYMADAIAHLRAKGEAVPDELLAHTSPVGWEHIGLSGDFLWERAASTPVGRRPLNLERQRRAA</sequence>
<dbReference type="Proteomes" id="UP000249605">
    <property type="component" value="Plasmid unnamed5"/>
</dbReference>
<dbReference type="NCBIfam" id="NF033527">
    <property type="entry name" value="transpos_Tn3"/>
    <property type="match status" value="1"/>
</dbReference>
<evidence type="ECO:0000259" key="5">
    <source>
        <dbReference type="Pfam" id="PF01526"/>
    </source>
</evidence>
<evidence type="ECO:0000313" key="8">
    <source>
        <dbReference type="Proteomes" id="UP000249605"/>
    </source>
</evidence>
<evidence type="ECO:0000259" key="6">
    <source>
        <dbReference type="Pfam" id="PF13700"/>
    </source>
</evidence>